<keyword evidence="3" id="KW-1185">Reference proteome</keyword>
<accession>A0A934VAU2</accession>
<proteinExistence type="predicted"/>
<dbReference type="AlphaFoldDB" id="A0A934VAU2"/>
<keyword evidence="1" id="KW-0812">Transmembrane</keyword>
<keyword evidence="1" id="KW-0472">Membrane</keyword>
<protein>
    <submittedName>
        <fullName evidence="2">Uncharacterized protein</fullName>
    </submittedName>
</protein>
<evidence type="ECO:0000313" key="3">
    <source>
        <dbReference type="Proteomes" id="UP000600139"/>
    </source>
</evidence>
<keyword evidence="1" id="KW-1133">Transmembrane helix</keyword>
<dbReference type="EMBL" id="JAENIK010000011">
    <property type="protein sequence ID" value="MBK1816548.1"/>
    <property type="molecule type" value="Genomic_DNA"/>
</dbReference>
<feature type="transmembrane region" description="Helical" evidence="1">
    <location>
        <begin position="60"/>
        <end position="81"/>
    </location>
</feature>
<name>A0A934VAU2_9BACT</name>
<evidence type="ECO:0000256" key="1">
    <source>
        <dbReference type="SAM" id="Phobius"/>
    </source>
</evidence>
<reference evidence="2" key="1">
    <citation type="submission" date="2021-01" db="EMBL/GenBank/DDBJ databases">
        <title>Modified the classification status of verrucomicrobia.</title>
        <authorList>
            <person name="Feng X."/>
        </authorList>
    </citation>
    <scope>NUCLEOTIDE SEQUENCE</scope>
    <source>
        <strain evidence="2">JCM 18052</strain>
    </source>
</reference>
<dbReference type="RefSeq" id="WP_200351481.1">
    <property type="nucleotide sequence ID" value="NZ_BAABHZ010000006.1"/>
</dbReference>
<evidence type="ECO:0000313" key="2">
    <source>
        <dbReference type="EMBL" id="MBK1816548.1"/>
    </source>
</evidence>
<comment type="caution">
    <text evidence="2">The sequence shown here is derived from an EMBL/GenBank/DDBJ whole genome shotgun (WGS) entry which is preliminary data.</text>
</comment>
<organism evidence="2 3">
    <name type="scientific">Luteolibacter yonseiensis</name>
    <dbReference type="NCBI Taxonomy" id="1144680"/>
    <lineage>
        <taxon>Bacteria</taxon>
        <taxon>Pseudomonadati</taxon>
        <taxon>Verrucomicrobiota</taxon>
        <taxon>Verrucomicrobiia</taxon>
        <taxon>Verrucomicrobiales</taxon>
        <taxon>Verrucomicrobiaceae</taxon>
        <taxon>Luteolibacter</taxon>
    </lineage>
</organism>
<sequence>MHRDPLPTDDSWESDAVWKLLDESPPQVASPRFADDVVRMARLTADEVPWWKKLFSPAPLAGLAAASAALAFAVVPLVGLFHESASQTVFLDSPQAVAIQDIAETETLIAAADQLEDFSDNELVSLIGF</sequence>
<gene>
    <name evidence="2" type="ORF">JIN84_13060</name>
</gene>
<dbReference type="Proteomes" id="UP000600139">
    <property type="component" value="Unassembled WGS sequence"/>
</dbReference>